<accession>A0AAP0K1Q2</accession>
<sequence length="49" mass="5572">MIIVSVKNSSSILFRKSVLIRFIAENARSVDAVDRGRVKIRRINLSTKL</sequence>
<organism evidence="1 2">
    <name type="scientific">Stephania yunnanensis</name>
    <dbReference type="NCBI Taxonomy" id="152371"/>
    <lineage>
        <taxon>Eukaryota</taxon>
        <taxon>Viridiplantae</taxon>
        <taxon>Streptophyta</taxon>
        <taxon>Embryophyta</taxon>
        <taxon>Tracheophyta</taxon>
        <taxon>Spermatophyta</taxon>
        <taxon>Magnoliopsida</taxon>
        <taxon>Ranunculales</taxon>
        <taxon>Menispermaceae</taxon>
        <taxon>Menispermoideae</taxon>
        <taxon>Cissampelideae</taxon>
        <taxon>Stephania</taxon>
    </lineage>
</organism>
<reference evidence="1 2" key="1">
    <citation type="submission" date="2024-01" db="EMBL/GenBank/DDBJ databases">
        <title>Genome assemblies of Stephania.</title>
        <authorList>
            <person name="Yang L."/>
        </authorList>
    </citation>
    <scope>NUCLEOTIDE SEQUENCE [LARGE SCALE GENOMIC DNA]</scope>
    <source>
        <strain evidence="1">YNDBR</strain>
        <tissue evidence="1">Leaf</tissue>
    </source>
</reference>
<keyword evidence="2" id="KW-1185">Reference proteome</keyword>
<comment type="caution">
    <text evidence="1">The sequence shown here is derived from an EMBL/GenBank/DDBJ whole genome shotgun (WGS) entry which is preliminary data.</text>
</comment>
<evidence type="ECO:0000313" key="1">
    <source>
        <dbReference type="EMBL" id="KAK9142967.1"/>
    </source>
</evidence>
<dbReference type="AlphaFoldDB" id="A0AAP0K1Q2"/>
<dbReference type="EMBL" id="JBBNAF010000005">
    <property type="protein sequence ID" value="KAK9142967.1"/>
    <property type="molecule type" value="Genomic_DNA"/>
</dbReference>
<gene>
    <name evidence="1" type="ORF">Syun_012367</name>
</gene>
<dbReference type="Proteomes" id="UP001420932">
    <property type="component" value="Unassembled WGS sequence"/>
</dbReference>
<name>A0AAP0K1Q2_9MAGN</name>
<evidence type="ECO:0000313" key="2">
    <source>
        <dbReference type="Proteomes" id="UP001420932"/>
    </source>
</evidence>
<protein>
    <submittedName>
        <fullName evidence="1">Uncharacterized protein</fullName>
    </submittedName>
</protein>
<proteinExistence type="predicted"/>